<evidence type="ECO:0000256" key="1">
    <source>
        <dbReference type="ARBA" id="ARBA00004123"/>
    </source>
</evidence>
<organism evidence="5 6">
    <name type="scientific">Saguinus oedipus</name>
    <name type="common">Cotton-top tamarin</name>
    <name type="synonym">Oedipomidas oedipus</name>
    <dbReference type="NCBI Taxonomy" id="9490"/>
    <lineage>
        <taxon>Eukaryota</taxon>
        <taxon>Metazoa</taxon>
        <taxon>Chordata</taxon>
        <taxon>Craniata</taxon>
        <taxon>Vertebrata</taxon>
        <taxon>Euteleostomi</taxon>
        <taxon>Mammalia</taxon>
        <taxon>Eutheria</taxon>
        <taxon>Euarchontoglires</taxon>
        <taxon>Primates</taxon>
        <taxon>Haplorrhini</taxon>
        <taxon>Platyrrhini</taxon>
        <taxon>Cebidae</taxon>
        <taxon>Callitrichinae</taxon>
        <taxon>Saguinus</taxon>
    </lineage>
</organism>
<feature type="region of interest" description="Disordered" evidence="3">
    <location>
        <begin position="1"/>
        <end position="21"/>
    </location>
</feature>
<feature type="domain" description="Lysine-specific demethylase 4-like Tudor" evidence="4">
    <location>
        <begin position="43"/>
        <end position="65"/>
    </location>
</feature>
<dbReference type="Gene3D" id="2.30.30.140">
    <property type="match status" value="1"/>
</dbReference>
<accession>A0ABQ9WF37</accession>
<reference evidence="5 6" key="1">
    <citation type="submission" date="2023-05" db="EMBL/GenBank/DDBJ databases">
        <title>B98-5 Cell Line De Novo Hybrid Assembly: An Optical Mapping Approach.</title>
        <authorList>
            <person name="Kananen K."/>
            <person name="Auerbach J.A."/>
            <person name="Kautto E."/>
            <person name="Blachly J.S."/>
        </authorList>
    </citation>
    <scope>NUCLEOTIDE SEQUENCE [LARGE SCALE GENOMIC DNA]</scope>
    <source>
        <strain evidence="5">B95-8</strain>
        <tissue evidence="5">Cell line</tissue>
    </source>
</reference>
<comment type="caution">
    <text evidence="5">The sequence shown here is derived from an EMBL/GenBank/DDBJ whole genome shotgun (WGS) entry which is preliminary data.</text>
</comment>
<dbReference type="EMBL" id="JASSZA010000001">
    <property type="protein sequence ID" value="KAK2120243.1"/>
    <property type="molecule type" value="Genomic_DNA"/>
</dbReference>
<comment type="subcellular location">
    <subcellularLocation>
        <location evidence="1">Nucleus</location>
    </subcellularLocation>
</comment>
<dbReference type="InterPro" id="IPR040477">
    <property type="entry name" value="KDM4-like_Tudor"/>
</dbReference>
<keyword evidence="6" id="KW-1185">Reference proteome</keyword>
<protein>
    <submittedName>
        <fullName evidence="5">PHD finger protein 19</fullName>
    </submittedName>
</protein>
<proteinExistence type="predicted"/>
<name>A0ABQ9WF37_SAGOE</name>
<dbReference type="SUPFAM" id="SSF63748">
    <property type="entry name" value="Tudor/PWWP/MBT"/>
    <property type="match status" value="1"/>
</dbReference>
<gene>
    <name evidence="5" type="primary">PHF19_3</name>
    <name evidence="5" type="ORF">P7K49_001629</name>
</gene>
<sequence length="87" mass="9926">MENRALDPGTRDSYGATSHLPNKGALAKVKNNFKDLMSKLTEGQYVLCRWTDGLYYLGKIKRVREDHRGPSELCFGPQRSDQVVIRQ</sequence>
<evidence type="ECO:0000259" key="4">
    <source>
        <dbReference type="Pfam" id="PF18104"/>
    </source>
</evidence>
<evidence type="ECO:0000256" key="2">
    <source>
        <dbReference type="ARBA" id="ARBA00022737"/>
    </source>
</evidence>
<evidence type="ECO:0000313" key="5">
    <source>
        <dbReference type="EMBL" id="KAK2120243.1"/>
    </source>
</evidence>
<keyword evidence="2" id="KW-0677">Repeat</keyword>
<evidence type="ECO:0000313" key="6">
    <source>
        <dbReference type="Proteomes" id="UP001266305"/>
    </source>
</evidence>
<dbReference type="Pfam" id="PF18104">
    <property type="entry name" value="Tudor_2"/>
    <property type="match status" value="1"/>
</dbReference>
<dbReference type="Proteomes" id="UP001266305">
    <property type="component" value="Unassembled WGS sequence"/>
</dbReference>
<evidence type="ECO:0000256" key="3">
    <source>
        <dbReference type="SAM" id="MobiDB-lite"/>
    </source>
</evidence>